<comment type="caution">
    <text evidence="1">The sequence shown here is derived from an EMBL/GenBank/DDBJ whole genome shotgun (WGS) entry which is preliminary data.</text>
</comment>
<dbReference type="AlphaFoldDB" id="A0A834PC06"/>
<sequence>MASPRQQQSQQDPIELQEHERVIRICSVPSRAAIFTALVFEVAVGCRRNSSPLRSGRSTPFEYVFLLGVNHGAACRRKPLDLQKNRTKHTAPVPSRTLFVLTLEPRLVSCAFSTNSVFEGNHEEFNQELSSSCLDVRCGSMYQKFVLPVSLYLIKLKVEKDHDPSPVMADAATTSRNNSKALVCQAKL</sequence>
<proteinExistence type="predicted"/>
<evidence type="ECO:0000313" key="1">
    <source>
        <dbReference type="EMBL" id="KAF7434774.1"/>
    </source>
</evidence>
<keyword evidence="2" id="KW-1185">Reference proteome</keyword>
<protein>
    <submittedName>
        <fullName evidence="1">Uncharacterized protein</fullName>
    </submittedName>
</protein>
<gene>
    <name evidence="1" type="ORF">H0235_002965</name>
</gene>
<dbReference type="EMBL" id="JACSDY010000002">
    <property type="protein sequence ID" value="KAF7434774.1"/>
    <property type="molecule type" value="Genomic_DNA"/>
</dbReference>
<accession>A0A834PC06</accession>
<dbReference type="Proteomes" id="UP000600918">
    <property type="component" value="Unassembled WGS sequence"/>
</dbReference>
<reference evidence="1" key="1">
    <citation type="journal article" date="2020" name="G3 (Bethesda)">
        <title>High-Quality Assemblies for Three Invasive Social Wasps from the &lt;i&gt;Vespula&lt;/i&gt; Genus.</title>
        <authorList>
            <person name="Harrop T.W.R."/>
            <person name="Guhlin J."/>
            <person name="McLaughlin G.M."/>
            <person name="Permina E."/>
            <person name="Stockwell P."/>
            <person name="Gilligan J."/>
            <person name="Le Lec M.F."/>
            <person name="Gruber M.A.M."/>
            <person name="Quinn O."/>
            <person name="Lovegrove M."/>
            <person name="Duncan E.J."/>
            <person name="Remnant E.J."/>
            <person name="Van Eeckhoven J."/>
            <person name="Graham B."/>
            <person name="Knapp R.A."/>
            <person name="Langford K.W."/>
            <person name="Kronenberg Z."/>
            <person name="Press M.O."/>
            <person name="Eacker S.M."/>
            <person name="Wilson-Rankin E.E."/>
            <person name="Purcell J."/>
            <person name="Lester P.J."/>
            <person name="Dearden P.K."/>
        </authorList>
    </citation>
    <scope>NUCLEOTIDE SEQUENCE</scope>
    <source>
        <strain evidence="1">Volc-1</strain>
    </source>
</reference>
<organism evidence="1 2">
    <name type="scientific">Vespula pensylvanica</name>
    <name type="common">Western yellow jacket</name>
    <name type="synonym">Wasp</name>
    <dbReference type="NCBI Taxonomy" id="30213"/>
    <lineage>
        <taxon>Eukaryota</taxon>
        <taxon>Metazoa</taxon>
        <taxon>Ecdysozoa</taxon>
        <taxon>Arthropoda</taxon>
        <taxon>Hexapoda</taxon>
        <taxon>Insecta</taxon>
        <taxon>Pterygota</taxon>
        <taxon>Neoptera</taxon>
        <taxon>Endopterygota</taxon>
        <taxon>Hymenoptera</taxon>
        <taxon>Apocrita</taxon>
        <taxon>Aculeata</taxon>
        <taxon>Vespoidea</taxon>
        <taxon>Vespidae</taxon>
        <taxon>Vespinae</taxon>
        <taxon>Vespula</taxon>
    </lineage>
</organism>
<name>A0A834PC06_VESPE</name>
<evidence type="ECO:0000313" key="2">
    <source>
        <dbReference type="Proteomes" id="UP000600918"/>
    </source>
</evidence>